<name>A0A5B9EII4_9BACT</name>
<evidence type="ECO:0000313" key="3">
    <source>
        <dbReference type="Proteomes" id="UP000321820"/>
    </source>
</evidence>
<feature type="signal peptide" evidence="1">
    <location>
        <begin position="1"/>
        <end position="28"/>
    </location>
</feature>
<dbReference type="RefSeq" id="WP_147649490.1">
    <property type="nucleotide sequence ID" value="NZ_CP042806.1"/>
</dbReference>
<keyword evidence="1" id="KW-0732">Signal</keyword>
<protein>
    <submittedName>
        <fullName evidence="2">Sucrase</fullName>
    </submittedName>
</protein>
<evidence type="ECO:0000256" key="1">
    <source>
        <dbReference type="SAM" id="SignalP"/>
    </source>
</evidence>
<dbReference type="InterPro" id="IPR023296">
    <property type="entry name" value="Glyco_hydro_beta-prop_sf"/>
</dbReference>
<dbReference type="Gene3D" id="2.115.10.20">
    <property type="entry name" value="Glycosyl hydrolase domain, family 43"/>
    <property type="match status" value="1"/>
</dbReference>
<dbReference type="SUPFAM" id="SSF75005">
    <property type="entry name" value="Arabinanase/levansucrase/invertase"/>
    <property type="match status" value="1"/>
</dbReference>
<organism evidence="2 3">
    <name type="scientific">Terriglobus albidus</name>
    <dbReference type="NCBI Taxonomy" id="1592106"/>
    <lineage>
        <taxon>Bacteria</taxon>
        <taxon>Pseudomonadati</taxon>
        <taxon>Acidobacteriota</taxon>
        <taxon>Terriglobia</taxon>
        <taxon>Terriglobales</taxon>
        <taxon>Acidobacteriaceae</taxon>
        <taxon>Terriglobus</taxon>
    </lineage>
</organism>
<keyword evidence="3" id="KW-1185">Reference proteome</keyword>
<gene>
    <name evidence="2" type="ORF">FTW19_20915</name>
</gene>
<accession>A0A5B9EII4</accession>
<dbReference type="AlphaFoldDB" id="A0A5B9EII4"/>
<dbReference type="OrthoDB" id="9794572at2"/>
<proteinExistence type="predicted"/>
<feature type="chain" id="PRO_5023051070" evidence="1">
    <location>
        <begin position="29"/>
        <end position="380"/>
    </location>
</feature>
<dbReference type="EMBL" id="CP042806">
    <property type="protein sequence ID" value="QEE30221.1"/>
    <property type="molecule type" value="Genomic_DNA"/>
</dbReference>
<dbReference type="KEGG" id="talb:FTW19_20915"/>
<dbReference type="CDD" id="cd08994">
    <property type="entry name" value="GH43_62_32_68_117_130-like"/>
    <property type="match status" value="1"/>
</dbReference>
<evidence type="ECO:0000313" key="2">
    <source>
        <dbReference type="EMBL" id="QEE30221.1"/>
    </source>
</evidence>
<dbReference type="Proteomes" id="UP000321820">
    <property type="component" value="Chromosome"/>
</dbReference>
<sequence length="380" mass="42580">MKTWKWGSRFLIAVCLPLFAVFSGQAGAQASKERTASVPPLDFLHIMQPIPASAAFHDPGYFVWCGALIKGGDGKYHLFYSRWKVIDGFESWVTRSEVAHAIGSSPEGPFVFHDLALPARGKEFWDGMVTHNPTIHRFGRKYYLYYMGNRGNGVVMSTLNWDHRNNQRIGVAVADNPNGPWKRLDTPLIDVSADANAPDALCVSNPSITQGSDGRFRLLYKAVGKQKPLPGGGPVVHLMATSDSPTGPFRKNLTPMFTFQNLAFPFEDPYLWFDAKRDTYFVIMKEMAGIISGTGHFSLVLFQSHDTVTWEKAEHPLVSTLELHWKEMPLQAVRRLERPQLMFDATGKPIVLLVAIDDGSAETYNVRIPLSEENPKERNL</sequence>
<reference evidence="2 3" key="1">
    <citation type="submission" date="2019-08" db="EMBL/GenBank/DDBJ databases">
        <title>Complete genome sequence of Terriglobus albidus strain ORNL.</title>
        <authorList>
            <person name="Podar M."/>
        </authorList>
    </citation>
    <scope>NUCLEOTIDE SEQUENCE [LARGE SCALE GENOMIC DNA]</scope>
    <source>
        <strain evidence="2 3">ORNL</strain>
    </source>
</reference>